<protein>
    <submittedName>
        <fullName evidence="1">Acetoacetate decarboxylase</fullName>
    </submittedName>
</protein>
<evidence type="ECO:0000313" key="2">
    <source>
        <dbReference type="Proteomes" id="UP000092213"/>
    </source>
</evidence>
<dbReference type="Pfam" id="PF06314">
    <property type="entry name" value="ADC"/>
    <property type="match status" value="1"/>
</dbReference>
<gene>
    <name evidence="1" type="ORF">BAU08_24715</name>
</gene>
<dbReference type="InterPro" id="IPR010451">
    <property type="entry name" value="Acetoacetate_decarboxylase"/>
</dbReference>
<reference evidence="1 2" key="1">
    <citation type="submission" date="2016-06" db="EMBL/GenBank/DDBJ databases">
        <title>Complete genome sequences of Bordetella bronchialis and Bordetella flabilis.</title>
        <authorList>
            <person name="LiPuma J.J."/>
            <person name="Spilker T."/>
        </authorList>
    </citation>
    <scope>NUCLEOTIDE SEQUENCE [LARGE SCALE GENOMIC DNA]</scope>
    <source>
        <strain evidence="1 2">AU17976</strain>
    </source>
</reference>
<dbReference type="SUPFAM" id="SSF160104">
    <property type="entry name" value="Acetoacetate decarboxylase-like"/>
    <property type="match status" value="1"/>
</dbReference>
<dbReference type="EMBL" id="CP016171">
    <property type="protein sequence ID" value="ANN75047.1"/>
    <property type="molecule type" value="Genomic_DNA"/>
</dbReference>
<accession>A0A193G4X6</accession>
<name>A0A193G4X6_9BORD</name>
<proteinExistence type="predicted"/>
<dbReference type="InterPro" id="IPR023375">
    <property type="entry name" value="ADC_dom_sf"/>
</dbReference>
<dbReference type="Proteomes" id="UP000092213">
    <property type="component" value="Chromosome"/>
</dbReference>
<dbReference type="AlphaFoldDB" id="A0A193G4X6"/>
<dbReference type="Gene3D" id="2.40.400.10">
    <property type="entry name" value="Acetoacetate decarboxylase-like"/>
    <property type="match status" value="1"/>
</dbReference>
<organism evidence="1 2">
    <name type="scientific">Bordetella bronchialis</name>
    <dbReference type="NCBI Taxonomy" id="463025"/>
    <lineage>
        <taxon>Bacteria</taxon>
        <taxon>Pseudomonadati</taxon>
        <taxon>Pseudomonadota</taxon>
        <taxon>Betaproteobacteria</taxon>
        <taxon>Burkholderiales</taxon>
        <taxon>Alcaligenaceae</taxon>
        <taxon>Bordetella</taxon>
    </lineage>
</organism>
<sequence>MFGNYKMHEGSGVNPPYSPAYPVEWECPLRTLEVVTRVDRRKVEKLLADTPFELVNDRVAFRFMLSPGHTLAIHAGQMFDLMVTVPVRFQDLFTQTHIFMYCSDPMGICAGRELFGYTKKDTHYAFDETPDGKVSGWVRRRNVPLVDYRFTPDPDAPLVMLTDEAEQPGGEIHVRRLPDPEKVGTAYADVVYRRTPLRYTRPLPGRIDWTLHPSQYDPIADLEPEVLGAHFMTSDVYGGGFAVEDRRLLKRLIP</sequence>
<dbReference type="STRING" id="463025.BAU08_24715"/>
<evidence type="ECO:0000313" key="1">
    <source>
        <dbReference type="EMBL" id="ANN75047.1"/>
    </source>
</evidence>
<dbReference type="GO" id="GO:0016829">
    <property type="term" value="F:lyase activity"/>
    <property type="evidence" value="ECO:0007669"/>
    <property type="project" value="InterPro"/>
</dbReference>